<name>A0A7R9KN94_9ACAR</name>
<dbReference type="Proteomes" id="UP000759131">
    <property type="component" value="Unassembled WGS sequence"/>
</dbReference>
<keyword evidence="4" id="KW-1185">Reference proteome</keyword>
<feature type="chain" id="PRO_5036210951" evidence="2">
    <location>
        <begin position="27"/>
        <end position="112"/>
    </location>
</feature>
<dbReference type="EMBL" id="OC858046">
    <property type="protein sequence ID" value="CAD7625962.1"/>
    <property type="molecule type" value="Genomic_DNA"/>
</dbReference>
<dbReference type="EMBL" id="CAJPIZ010003471">
    <property type="protein sequence ID" value="CAG2106392.1"/>
    <property type="molecule type" value="Genomic_DNA"/>
</dbReference>
<keyword evidence="2" id="KW-0732">Signal</keyword>
<organism evidence="3">
    <name type="scientific">Medioppia subpectinata</name>
    <dbReference type="NCBI Taxonomy" id="1979941"/>
    <lineage>
        <taxon>Eukaryota</taxon>
        <taxon>Metazoa</taxon>
        <taxon>Ecdysozoa</taxon>
        <taxon>Arthropoda</taxon>
        <taxon>Chelicerata</taxon>
        <taxon>Arachnida</taxon>
        <taxon>Acari</taxon>
        <taxon>Acariformes</taxon>
        <taxon>Sarcoptiformes</taxon>
        <taxon>Oribatida</taxon>
        <taxon>Brachypylina</taxon>
        <taxon>Oppioidea</taxon>
        <taxon>Oppiidae</taxon>
        <taxon>Medioppia</taxon>
    </lineage>
</organism>
<evidence type="ECO:0000256" key="1">
    <source>
        <dbReference type="SAM" id="MobiDB-lite"/>
    </source>
</evidence>
<feature type="region of interest" description="Disordered" evidence="1">
    <location>
        <begin position="31"/>
        <end position="92"/>
    </location>
</feature>
<proteinExistence type="predicted"/>
<feature type="signal peptide" evidence="2">
    <location>
        <begin position="1"/>
        <end position="26"/>
    </location>
</feature>
<gene>
    <name evidence="3" type="ORF">OSB1V03_LOCUS6395</name>
</gene>
<accession>A0A7R9KN94</accession>
<sequence length="112" mass="11487">MAAIKSGIKLYTLFTIVCALAIIVGAYEPDQSAVSREKRDEGAEGGAPSAEGGGEASPAAEAPAKTAEPTAEGGESGGGEDDSLFGRPKDPEKINRILKETYEALKALGYTV</sequence>
<dbReference type="AlphaFoldDB" id="A0A7R9KN94"/>
<protein>
    <submittedName>
        <fullName evidence="3">Uncharacterized protein</fullName>
    </submittedName>
</protein>
<evidence type="ECO:0000313" key="3">
    <source>
        <dbReference type="EMBL" id="CAD7625962.1"/>
    </source>
</evidence>
<evidence type="ECO:0000313" key="4">
    <source>
        <dbReference type="Proteomes" id="UP000759131"/>
    </source>
</evidence>
<feature type="compositionally biased region" description="Low complexity" evidence="1">
    <location>
        <begin position="46"/>
        <end position="73"/>
    </location>
</feature>
<reference evidence="3" key="1">
    <citation type="submission" date="2020-11" db="EMBL/GenBank/DDBJ databases">
        <authorList>
            <person name="Tran Van P."/>
        </authorList>
    </citation>
    <scope>NUCLEOTIDE SEQUENCE</scope>
</reference>
<evidence type="ECO:0000256" key="2">
    <source>
        <dbReference type="SAM" id="SignalP"/>
    </source>
</evidence>